<gene>
    <name evidence="2" type="ORF">RGLFYP19_01787</name>
</gene>
<keyword evidence="1" id="KW-0812">Transmembrane</keyword>
<keyword evidence="1" id="KW-0472">Membrane</keyword>
<proteinExistence type="predicted"/>
<organism evidence="2">
    <name type="scientific">Mediterraneibacter gnavus</name>
    <name type="common">Ruminococcus gnavus</name>
    <dbReference type="NCBI Taxonomy" id="33038"/>
    <lineage>
        <taxon>Bacteria</taxon>
        <taxon>Bacillati</taxon>
        <taxon>Bacillota</taxon>
        <taxon>Clostridia</taxon>
        <taxon>Lachnospirales</taxon>
        <taxon>Lachnospiraceae</taxon>
        <taxon>Mediterraneibacter</taxon>
    </lineage>
</organism>
<name>A0A6N3DRJ0_MEDGN</name>
<protein>
    <submittedName>
        <fullName evidence="2">Uncharacterized protein</fullName>
    </submittedName>
</protein>
<sequence>MKWLNTYWVPVLLNTIACLFLIGVFGSFLPTNLVELQTTADYTTAMMIVGFVMWGVWNGIKVMLFVIDFCKGSEKDRMWIREMTEIGLNHQHTIQDVEMCNDKNCMYGKILLQSIYGQKPKKFRIVISGKELVEYAEKKVATVYYFKRSRIIEKIVFDERK</sequence>
<dbReference type="EMBL" id="CACRUK010000027">
    <property type="protein sequence ID" value="VYU28287.1"/>
    <property type="molecule type" value="Genomic_DNA"/>
</dbReference>
<accession>A0A6N3DRJ0</accession>
<keyword evidence="1" id="KW-1133">Transmembrane helix</keyword>
<evidence type="ECO:0000256" key="1">
    <source>
        <dbReference type="SAM" id="Phobius"/>
    </source>
</evidence>
<dbReference type="AlphaFoldDB" id="A0A6N3DRJ0"/>
<reference evidence="2" key="1">
    <citation type="submission" date="2019-11" db="EMBL/GenBank/DDBJ databases">
        <authorList>
            <person name="Feng L."/>
        </authorList>
    </citation>
    <scope>NUCLEOTIDE SEQUENCE</scope>
    <source>
        <strain evidence="2">RgnavusLFYP19</strain>
    </source>
</reference>
<feature type="transmembrane region" description="Helical" evidence="1">
    <location>
        <begin position="48"/>
        <end position="70"/>
    </location>
</feature>
<dbReference type="RefSeq" id="WP_156729639.1">
    <property type="nucleotide sequence ID" value="NZ_CACRUK010000027.1"/>
</dbReference>
<evidence type="ECO:0000313" key="2">
    <source>
        <dbReference type="EMBL" id="VYU28287.1"/>
    </source>
</evidence>
<feature type="transmembrane region" description="Helical" evidence="1">
    <location>
        <begin position="7"/>
        <end position="28"/>
    </location>
</feature>